<evidence type="ECO:0000313" key="4">
    <source>
        <dbReference type="Proteomes" id="UP000887226"/>
    </source>
</evidence>
<protein>
    <submittedName>
        <fullName evidence="3">Fungal-specific transcription factor domain-containing protein</fullName>
    </submittedName>
</protein>
<name>A0A9P7Z568_9HELO</name>
<feature type="domain" description="Xylanolytic transcriptional activator regulatory" evidence="2">
    <location>
        <begin position="254"/>
        <end position="327"/>
    </location>
</feature>
<dbReference type="CDD" id="cd12148">
    <property type="entry name" value="fungal_TF_MHR"/>
    <property type="match status" value="1"/>
</dbReference>
<reference evidence="3" key="1">
    <citation type="journal article" date="2021" name="IMA Fungus">
        <title>Genomic characterization of three marine fungi, including Emericellopsis atlantica sp. nov. with signatures of a generalist lifestyle and marine biomass degradation.</title>
        <authorList>
            <person name="Hagestad O.C."/>
            <person name="Hou L."/>
            <person name="Andersen J.H."/>
            <person name="Hansen E.H."/>
            <person name="Altermark B."/>
            <person name="Li C."/>
            <person name="Kuhnert E."/>
            <person name="Cox R.J."/>
            <person name="Crous P.W."/>
            <person name="Spatafora J.W."/>
            <person name="Lail K."/>
            <person name="Amirebrahimi M."/>
            <person name="Lipzen A."/>
            <person name="Pangilinan J."/>
            <person name="Andreopoulos W."/>
            <person name="Hayes R.D."/>
            <person name="Ng V."/>
            <person name="Grigoriev I.V."/>
            <person name="Jackson S.A."/>
            <person name="Sutton T.D.S."/>
            <person name="Dobson A.D.W."/>
            <person name="Rama T."/>
        </authorList>
    </citation>
    <scope>NUCLEOTIDE SEQUENCE</scope>
    <source>
        <strain evidence="3">TRa3180A</strain>
    </source>
</reference>
<evidence type="ECO:0000313" key="3">
    <source>
        <dbReference type="EMBL" id="KAG9245809.1"/>
    </source>
</evidence>
<dbReference type="EMBL" id="MU253830">
    <property type="protein sequence ID" value="KAG9245809.1"/>
    <property type="molecule type" value="Genomic_DNA"/>
</dbReference>
<dbReference type="InterPro" id="IPR007219">
    <property type="entry name" value="XnlR_reg_dom"/>
</dbReference>
<keyword evidence="4" id="KW-1185">Reference proteome</keyword>
<dbReference type="GO" id="GO:0003677">
    <property type="term" value="F:DNA binding"/>
    <property type="evidence" value="ECO:0007669"/>
    <property type="project" value="InterPro"/>
</dbReference>
<evidence type="ECO:0000259" key="2">
    <source>
        <dbReference type="SMART" id="SM00906"/>
    </source>
</evidence>
<dbReference type="GO" id="GO:0008270">
    <property type="term" value="F:zinc ion binding"/>
    <property type="evidence" value="ECO:0007669"/>
    <property type="project" value="InterPro"/>
</dbReference>
<proteinExistence type="predicted"/>
<organism evidence="3 4">
    <name type="scientific">Calycina marina</name>
    <dbReference type="NCBI Taxonomy" id="1763456"/>
    <lineage>
        <taxon>Eukaryota</taxon>
        <taxon>Fungi</taxon>
        <taxon>Dikarya</taxon>
        <taxon>Ascomycota</taxon>
        <taxon>Pezizomycotina</taxon>
        <taxon>Leotiomycetes</taxon>
        <taxon>Helotiales</taxon>
        <taxon>Pezizellaceae</taxon>
        <taxon>Calycina</taxon>
    </lineage>
</organism>
<dbReference type="PANTHER" id="PTHR46910">
    <property type="entry name" value="TRANSCRIPTION FACTOR PDR1"/>
    <property type="match status" value="1"/>
</dbReference>
<dbReference type="GO" id="GO:0003700">
    <property type="term" value="F:DNA-binding transcription factor activity"/>
    <property type="evidence" value="ECO:0007669"/>
    <property type="project" value="InterPro"/>
</dbReference>
<dbReference type="Pfam" id="PF04082">
    <property type="entry name" value="Fungal_trans"/>
    <property type="match status" value="1"/>
</dbReference>
<accession>A0A9P7Z568</accession>
<sequence>MIKRQDNLSSIENRIRQMESVIASKIERPAEENIASGDISKQVGISDNLSMVMVNDKGASQFFGSSSGFSIFSPRGLQWIYKKTHSKDLEDLITEVRRLDPETWDQGSWSKYLNVAWYPLPESMRQPFPTREVALAYVEEYFLSFNSIFPLFNRETFNPRFESQYSQNPPTIDTDVSWYACFNMVLALGSAIISTSYPTRQYCDILESEVPSKYFANATSVFIDLQFGCPNLMTVQAVLAIIFMLQGTPNHVAPYTLASIAARLSHTIGLHRWLDDYGITKDQAEERRNVFWMLYIVDKEMSLQSGRPPIIHDQDIGVALPKEIPNRLFPSGLPIYNTFHVSAKLAMIEGRVYSELYSARARSKSVLQRLVAIGKLDDELQKLRDAVPIKIRPEHKIVCDERQLLPVIMLHHSFYNCLTAIHRVSIFHGPWTSDPGSQNLPNHNINLSPRVYESEAICVEAARHAIATLEYFEGERPPPMIWLAISQPLCGALALFANILQHPEDPNAYTDLNLVSRVVATLGSLFASGRIYMGTSTLWIFQELYYIAEKFLAKEMQSRAAKAEQQQHQDAPPSQVQGIAQSIESLSLPSDLGPPSQLLQDVNFNDDMLMFMGSNTMYGLGEQYETSESEWLDPKDVNQCLLR</sequence>
<comment type="caution">
    <text evidence="3">The sequence shown here is derived from an EMBL/GenBank/DDBJ whole genome shotgun (WGS) entry which is preliminary data.</text>
</comment>
<evidence type="ECO:0000256" key="1">
    <source>
        <dbReference type="ARBA" id="ARBA00023242"/>
    </source>
</evidence>
<dbReference type="GO" id="GO:0006351">
    <property type="term" value="P:DNA-templated transcription"/>
    <property type="evidence" value="ECO:0007669"/>
    <property type="project" value="InterPro"/>
</dbReference>
<dbReference type="InterPro" id="IPR050987">
    <property type="entry name" value="AtrR-like"/>
</dbReference>
<dbReference type="AlphaFoldDB" id="A0A9P7Z568"/>
<gene>
    <name evidence="3" type="ORF">BJ878DRAFT_418406</name>
</gene>
<dbReference type="PANTHER" id="PTHR46910:SF25">
    <property type="entry name" value="ABC-TRANSPORTER-REGULATING TRANSCRIPTION FACTOR"/>
    <property type="match status" value="1"/>
</dbReference>
<keyword evidence="1" id="KW-0539">Nucleus</keyword>
<dbReference type="OrthoDB" id="2123952at2759"/>
<dbReference type="SMART" id="SM00906">
    <property type="entry name" value="Fungal_trans"/>
    <property type="match status" value="1"/>
</dbReference>
<dbReference type="Proteomes" id="UP000887226">
    <property type="component" value="Unassembled WGS sequence"/>
</dbReference>